<keyword evidence="2" id="KW-1185">Reference proteome</keyword>
<proteinExistence type="predicted"/>
<sequence length="235" mass="27085">MRLSILIRGHNFLEKDRFGLPMDGRDNAASLLENVIAPIRARNPDATVYLATYESPALAELQEKFAPCELILLDPNGSSQAETYKEALKHVFQKTDFDALVVVRFDLAFKKPFDAWNLKIDINSIHFTWKEYRDYWRDHRRVGDAIHVIGKAAIPAFHNALIMNQLAGRGHLHMMYYYLRTMHDNLKFIEDGYFDTNTLFANPECDNPLYTVFNRPRLTSMAGSTGMVLQEIRAE</sequence>
<comment type="caution">
    <text evidence="1">The sequence shown here is derived from an EMBL/GenBank/DDBJ whole genome shotgun (WGS) entry which is preliminary data.</text>
</comment>
<protein>
    <submittedName>
        <fullName evidence="1">Uncharacterized protein</fullName>
    </submittedName>
</protein>
<dbReference type="AlphaFoldDB" id="A0A7W6CPZ6"/>
<name>A0A7W6CPZ6_9HYPH</name>
<dbReference type="EMBL" id="JACIDW010000007">
    <property type="protein sequence ID" value="MBB3965070.1"/>
    <property type="molecule type" value="Genomic_DNA"/>
</dbReference>
<reference evidence="1 2" key="1">
    <citation type="submission" date="2020-08" db="EMBL/GenBank/DDBJ databases">
        <title>Genomic Encyclopedia of Type Strains, Phase IV (KMG-IV): sequencing the most valuable type-strain genomes for metagenomic binning, comparative biology and taxonomic classification.</title>
        <authorList>
            <person name="Goeker M."/>
        </authorList>
    </citation>
    <scope>NUCLEOTIDE SEQUENCE [LARGE SCALE GENOMIC DNA]</scope>
    <source>
        <strain evidence="1 2">DSM 26575</strain>
    </source>
</reference>
<evidence type="ECO:0000313" key="1">
    <source>
        <dbReference type="EMBL" id="MBB3965070.1"/>
    </source>
</evidence>
<organism evidence="1 2">
    <name type="scientific">Rhizobium metallidurans</name>
    <dbReference type="NCBI Taxonomy" id="1265931"/>
    <lineage>
        <taxon>Bacteria</taxon>
        <taxon>Pseudomonadati</taxon>
        <taxon>Pseudomonadota</taxon>
        <taxon>Alphaproteobacteria</taxon>
        <taxon>Hyphomicrobiales</taxon>
        <taxon>Rhizobiaceae</taxon>
        <taxon>Rhizobium/Agrobacterium group</taxon>
        <taxon>Rhizobium</taxon>
    </lineage>
</organism>
<dbReference type="RefSeq" id="WP_183900659.1">
    <property type="nucleotide sequence ID" value="NZ_JACIDW010000007.1"/>
</dbReference>
<gene>
    <name evidence="1" type="ORF">GGQ67_002737</name>
</gene>
<evidence type="ECO:0000313" key="2">
    <source>
        <dbReference type="Proteomes" id="UP000582090"/>
    </source>
</evidence>
<dbReference type="Proteomes" id="UP000582090">
    <property type="component" value="Unassembled WGS sequence"/>
</dbReference>
<accession>A0A7W6CPZ6</accession>